<dbReference type="InterPro" id="IPR002881">
    <property type="entry name" value="DUF58"/>
</dbReference>
<dbReference type="Pfam" id="PF01882">
    <property type="entry name" value="DUF58"/>
    <property type="match status" value="1"/>
</dbReference>
<sequence length="377" mass="43155">MKMGKLLQVIILQIIVFCFAMFQGGFVSWFIFFTVTPFLLYALVMLVWREKIVFVHRTITPAHITRGEDVEVSVHVRRKTVFPIAYAMLEEHVNQPNLQHFRHNTSPIIKIGSFSRNFIWTYELKNLPRGEYRFVGADFYGTDFFGLGKLKATDDSTKSIIVYPKLHPITYVPIQAVFEVGAATTPRSSTSDSTIAVGVRDYEQGDRLSWIHWKSFAKSQQLRTKEFEERQSEVVSVVIDTRHQAQFEDVVELTGSLARTFFEVQGELAYAATDALQHVLHLHHKNHFDDVMHKLANVKPTADASNLRALNTRGFASMLFVTAELTDEDVAIFAHYNCRVICFVLGHNKTQRLAPNVQVQQVTAGNYRKVLQEVTRK</sequence>
<accession>A0A078MG13</accession>
<dbReference type="PANTHER" id="PTHR34351:SF2">
    <property type="entry name" value="DUF58 DOMAIN-CONTAINING PROTEIN"/>
    <property type="match status" value="1"/>
</dbReference>
<feature type="transmembrane region" description="Helical" evidence="1">
    <location>
        <begin position="30"/>
        <end position="48"/>
    </location>
</feature>
<evidence type="ECO:0000313" key="3">
    <source>
        <dbReference type="EMBL" id="CEA03626.1"/>
    </source>
</evidence>
<dbReference type="HOGENOM" id="CLU_026152_0_0_9"/>
<gene>
    <name evidence="3" type="ORF">BN1050_01630</name>
</gene>
<reference evidence="3" key="1">
    <citation type="submission" date="2014-07" db="EMBL/GenBank/DDBJ databases">
        <authorList>
            <person name="Urmite Genomes Urmite Genomes"/>
        </authorList>
    </citation>
    <scope>NUCLEOTIDE SEQUENCE</scope>
    <source>
        <strain evidence="3">13S34_air</strain>
    </source>
</reference>
<dbReference type="PANTHER" id="PTHR34351">
    <property type="entry name" value="SLR1927 PROTEIN-RELATED"/>
    <property type="match status" value="1"/>
</dbReference>
<dbReference type="PATRIC" id="fig|1461583.4.peg.1565"/>
<dbReference type="EMBL" id="LN483075">
    <property type="protein sequence ID" value="CEA03626.1"/>
    <property type="molecule type" value="Genomic_DNA"/>
</dbReference>
<keyword evidence="1" id="KW-0472">Membrane</keyword>
<name>A0A078MG13_9BACL</name>
<dbReference type="AlphaFoldDB" id="A0A078MG13"/>
<evidence type="ECO:0000256" key="1">
    <source>
        <dbReference type="SAM" id="Phobius"/>
    </source>
</evidence>
<feature type="domain" description="DUF58" evidence="2">
    <location>
        <begin position="199"/>
        <end position="309"/>
    </location>
</feature>
<protein>
    <recommendedName>
        <fullName evidence="2">DUF58 domain-containing protein</fullName>
    </recommendedName>
</protein>
<organism evidence="3">
    <name type="scientific">Metalysinibacillus saudimassiliensis</name>
    <dbReference type="NCBI Taxonomy" id="1461583"/>
    <lineage>
        <taxon>Bacteria</taxon>
        <taxon>Bacillati</taxon>
        <taxon>Bacillota</taxon>
        <taxon>Bacilli</taxon>
        <taxon>Bacillales</taxon>
        <taxon>Caryophanaceae</taxon>
        <taxon>Metalysinibacillus</taxon>
    </lineage>
</organism>
<evidence type="ECO:0000259" key="2">
    <source>
        <dbReference type="Pfam" id="PF01882"/>
    </source>
</evidence>
<keyword evidence="1" id="KW-1133">Transmembrane helix</keyword>
<proteinExistence type="predicted"/>
<keyword evidence="1" id="KW-0812">Transmembrane</keyword>